<feature type="compositionally biased region" description="Basic and acidic residues" evidence="5">
    <location>
        <begin position="959"/>
        <end position="974"/>
    </location>
</feature>
<dbReference type="GO" id="GO:0090162">
    <property type="term" value="P:establishment of epithelial cell polarity"/>
    <property type="evidence" value="ECO:0007669"/>
    <property type="project" value="TreeGrafter"/>
</dbReference>
<dbReference type="Gene3D" id="2.30.42.10">
    <property type="match status" value="1"/>
</dbReference>
<feature type="compositionally biased region" description="Low complexity" evidence="5">
    <location>
        <begin position="188"/>
        <end position="199"/>
    </location>
</feature>
<dbReference type="SMART" id="SM00228">
    <property type="entry name" value="PDZ"/>
    <property type="match status" value="1"/>
</dbReference>
<dbReference type="Ensembl" id="ENSCPVT00000026158.1">
    <property type="protein sequence ID" value="ENSCPVP00000023496.1"/>
    <property type="gene ID" value="ENSCPVG00000017183.1"/>
</dbReference>
<evidence type="ECO:0000313" key="7">
    <source>
        <dbReference type="Proteomes" id="UP000694382"/>
    </source>
</evidence>
<dbReference type="FunFam" id="3.40.50.11210:FF:000002">
    <property type="entry name" value="Signal-induced proliferation-associated 1-like protein 1"/>
    <property type="match status" value="1"/>
</dbReference>
<keyword evidence="7" id="KW-1185">Reference proteome</keyword>
<feature type="region of interest" description="Disordered" evidence="5">
    <location>
        <begin position="104"/>
        <end position="127"/>
    </location>
</feature>
<dbReference type="PROSITE" id="PS50106">
    <property type="entry name" value="PDZ"/>
    <property type="match status" value="1"/>
</dbReference>
<reference evidence="6" key="2">
    <citation type="submission" date="2025-09" db="UniProtKB">
        <authorList>
            <consortium name="Ensembl"/>
        </authorList>
    </citation>
    <scope>IDENTIFICATION</scope>
</reference>
<feature type="coiled-coil region" evidence="4">
    <location>
        <begin position="1242"/>
        <end position="1269"/>
    </location>
</feature>
<feature type="region of interest" description="Disordered" evidence="5">
    <location>
        <begin position="181"/>
        <end position="208"/>
    </location>
</feature>
<dbReference type="GO" id="GO:0003382">
    <property type="term" value="P:epithelial cell morphogenesis"/>
    <property type="evidence" value="ECO:0007669"/>
    <property type="project" value="TreeGrafter"/>
</dbReference>
<keyword evidence="1" id="KW-0343">GTPase activation</keyword>
<dbReference type="InterPro" id="IPR036034">
    <property type="entry name" value="PDZ_sf"/>
</dbReference>
<evidence type="ECO:0000256" key="4">
    <source>
        <dbReference type="SAM" id="Coils"/>
    </source>
</evidence>
<dbReference type="InterPro" id="IPR021818">
    <property type="entry name" value="SIPA1L_C"/>
</dbReference>
<dbReference type="Gene3D" id="6.10.140.210">
    <property type="match status" value="1"/>
</dbReference>
<evidence type="ECO:0000256" key="5">
    <source>
        <dbReference type="SAM" id="MobiDB-lite"/>
    </source>
</evidence>
<dbReference type="Gene3D" id="3.40.50.11210">
    <property type="entry name" value="Rap/Ran-GAP"/>
    <property type="match status" value="1"/>
</dbReference>
<protein>
    <submittedName>
        <fullName evidence="6">Uncharacterized protein</fullName>
    </submittedName>
</protein>
<dbReference type="SUPFAM" id="SSF111347">
    <property type="entry name" value="Rap/Ran-GAP"/>
    <property type="match status" value="1"/>
</dbReference>
<feature type="region of interest" description="Disordered" evidence="5">
    <location>
        <begin position="1186"/>
        <end position="1219"/>
    </location>
</feature>
<dbReference type="GO" id="GO:0051056">
    <property type="term" value="P:regulation of small GTPase mediated signal transduction"/>
    <property type="evidence" value="ECO:0007669"/>
    <property type="project" value="InterPro"/>
</dbReference>
<feature type="compositionally biased region" description="Pro residues" evidence="5">
    <location>
        <begin position="1187"/>
        <end position="1213"/>
    </location>
</feature>
<evidence type="ECO:0000256" key="1">
    <source>
        <dbReference type="ARBA" id="ARBA00022468"/>
    </source>
</evidence>
<dbReference type="CDD" id="cd06745">
    <property type="entry name" value="PDZ_SIPA1-like"/>
    <property type="match status" value="1"/>
</dbReference>
<dbReference type="Pfam" id="PF21022">
    <property type="entry name" value="Rap-GAP_dimer"/>
    <property type="match status" value="1"/>
</dbReference>
<keyword evidence="2" id="KW-0597">Phosphoprotein</keyword>
<dbReference type="SUPFAM" id="SSF50156">
    <property type="entry name" value="PDZ domain-like"/>
    <property type="match status" value="1"/>
</dbReference>
<feature type="region of interest" description="Disordered" evidence="5">
    <location>
        <begin position="921"/>
        <end position="946"/>
    </location>
</feature>
<name>A0A8U8C893_GEOPR</name>
<dbReference type="PANTHER" id="PTHR15711">
    <property type="entry name" value="RAP GTPASE-ACTIVATING PROTEIN"/>
    <property type="match status" value="1"/>
</dbReference>
<dbReference type="Pfam" id="PF02145">
    <property type="entry name" value="Rap_GAP"/>
    <property type="match status" value="1"/>
</dbReference>
<dbReference type="PANTHER" id="PTHR15711:SF15">
    <property type="entry name" value="SIGNAL-INDUCED PROLIFERATION-ASSOCIATED 1-LIKE PROTEIN 3"/>
    <property type="match status" value="1"/>
</dbReference>
<feature type="compositionally biased region" description="Pro residues" evidence="5">
    <location>
        <begin position="108"/>
        <end position="117"/>
    </location>
</feature>
<feature type="region of interest" description="Disordered" evidence="5">
    <location>
        <begin position="959"/>
        <end position="981"/>
    </location>
</feature>
<dbReference type="InterPro" id="IPR001478">
    <property type="entry name" value="PDZ"/>
</dbReference>
<sequence length="1287" mass="142929">MMNSQRSEIPPVPKMGVRARVAEWPPLIPHLKDLEFQEGFLGIPLRQRSSSEVTLSECDPEEIPEIRGNSGEFLGLFREYGSTSSIDIQGIPEQSFFEMLNEFRTKKPPNPQNPEQPQPHKEKRRRCLKPDDSIFKKLLNPKDPEDPKLPEAPKSWIWRKSFAHFDVQSVLFEAVSVGAAAGTQRRNTTTGASAASGGSDPNFSSMENLNSKENLEQDLGDNTSNDLLLSCPHFRNEIGGGRGERDVSFSKSVSNAGVSVLEFPKEEQRNPERVRSYSVEHADLGATYYRDYFHGKEHSNYFGLDEKLGPVAVSVRRERLEEPSEHGPQFQHRLIFRTSQLVTLRGSILEDAVPSTAKAGSVRGIPLRELLEFVLPELNIHCLRLALATPKVPEQLLKLDEQGLCRRHKVGILYCKAGQSSEEEMYNNEAAGPALDEFLTLLGEKVSLKSFTKYAAQLDTKTDSTGTHSLYTTYQDYEIMFHVSTMLPYTPNNRQQLLRKRHIGNDIVTIIFQEPGALPFTPQNIRSHFQHVFIIVRAHQPCSDNVSYRWAAVTRSKDVPPFGPPVPPSGVTFRRSDLFRAFLLAKAINAENAAHKSHKFRTMATRTRQEYLRDLAENYVTNTPLDTAGKFNLISLASKKKEKSKARPLAELESAGAVSWRVSALDFGRGGEEVPCVLGVSKELVVLVDLVAKEVVFNCFTGDVIGWSAEGAALRIYHGRGDLVTEGAAEEVKEIVQRLKVTTPGCATVDMTLRRNGLGQLGFHVHPDGSVAEVEEYGFAWQAGLRRGSRLLEVCKVAAVALSHEQMIDLLRTSVTVTVVIVPPHEDGTPRRSVWCGRWLELPRKIPEIPPKFPPKISQNFPEKFLKFPQNSSQNSRKIPEIPTKFPKNSPQNSQNFPFFPEFSHFPHFFPISRPLSFPDSPHSGSAFRQPSGSFSAPGSARAATDRWKWGEKGGKWENWGKLEENGKNGKNGEKFGANWGKIRGKSGKKLGKNGKKLLKNGGFWGDFDGISGTFRRRQVNVFGQPRLRASLRDLRSPRRVPKSSIEDDLKRLILMDNSCPEPEPAPVRAKSQNSQIFLDRHGADSRKGGEIPNIFYFWGKFGNFGKFGEFLGFSPPGPVARLDPGADAAAGFGDFGVKNGNFLLDPALMPLPDTAGLEWATRVSAAKAYEVQRAVSLFSLADPALSPEPPPAPPPPPRAAPLPPLRYRPPDSPGSGEMGILGENGNLWGKNGILGGEKQDKVFLQAEVANLRQNNRRLQQESNSAAAAQLRRMARIFSGASGHQEP</sequence>
<reference evidence="6" key="1">
    <citation type="submission" date="2025-08" db="UniProtKB">
        <authorList>
            <consortium name="Ensembl"/>
        </authorList>
    </citation>
    <scope>IDENTIFICATION</scope>
</reference>
<keyword evidence="3 4" id="KW-0175">Coiled coil</keyword>
<proteinExistence type="predicted"/>
<dbReference type="GO" id="GO:0005096">
    <property type="term" value="F:GTPase activator activity"/>
    <property type="evidence" value="ECO:0007669"/>
    <property type="project" value="UniProtKB-KW"/>
</dbReference>
<dbReference type="InterPro" id="IPR035974">
    <property type="entry name" value="Rap/Ran-GAP_sf"/>
</dbReference>
<dbReference type="Pfam" id="PF11881">
    <property type="entry name" value="SPAR_C"/>
    <property type="match status" value="2"/>
</dbReference>
<accession>A0A8U8C893</accession>
<dbReference type="GO" id="GO:0005794">
    <property type="term" value="C:Golgi apparatus"/>
    <property type="evidence" value="ECO:0007669"/>
    <property type="project" value="TreeGrafter"/>
</dbReference>
<evidence type="ECO:0000313" key="6">
    <source>
        <dbReference type="Ensembl" id="ENSCPVP00000023496.1"/>
    </source>
</evidence>
<feature type="compositionally biased region" description="Polar residues" evidence="5">
    <location>
        <begin position="923"/>
        <end position="937"/>
    </location>
</feature>
<organism evidence="6 7">
    <name type="scientific">Geospiza parvula</name>
    <name type="common">Small tree-finch</name>
    <name type="synonym">Camarhynchus parvulus</name>
    <dbReference type="NCBI Taxonomy" id="87175"/>
    <lineage>
        <taxon>Eukaryota</taxon>
        <taxon>Metazoa</taxon>
        <taxon>Chordata</taxon>
        <taxon>Craniata</taxon>
        <taxon>Vertebrata</taxon>
        <taxon>Euteleostomi</taxon>
        <taxon>Archelosauria</taxon>
        <taxon>Archosauria</taxon>
        <taxon>Dinosauria</taxon>
        <taxon>Saurischia</taxon>
        <taxon>Theropoda</taxon>
        <taxon>Coelurosauria</taxon>
        <taxon>Aves</taxon>
        <taxon>Neognathae</taxon>
        <taxon>Neoaves</taxon>
        <taxon>Telluraves</taxon>
        <taxon>Australaves</taxon>
        <taxon>Passeriformes</taxon>
        <taxon>Thraupidae</taxon>
        <taxon>Camarhynchus</taxon>
    </lineage>
</organism>
<evidence type="ECO:0000256" key="3">
    <source>
        <dbReference type="ARBA" id="ARBA00023054"/>
    </source>
</evidence>
<dbReference type="InterPro" id="IPR000331">
    <property type="entry name" value="Rap/Ran_GAP_dom"/>
</dbReference>
<dbReference type="PROSITE" id="PS50085">
    <property type="entry name" value="RAPGAP"/>
    <property type="match status" value="1"/>
</dbReference>
<evidence type="ECO:0000256" key="2">
    <source>
        <dbReference type="ARBA" id="ARBA00022553"/>
    </source>
</evidence>
<dbReference type="GO" id="GO:0005886">
    <property type="term" value="C:plasma membrane"/>
    <property type="evidence" value="ECO:0007669"/>
    <property type="project" value="TreeGrafter"/>
</dbReference>
<dbReference type="Proteomes" id="UP000694382">
    <property type="component" value="Unassembled WGS sequence"/>
</dbReference>
<dbReference type="InterPro" id="IPR050989">
    <property type="entry name" value="Rap1_Ran_GAP"/>
</dbReference>